<gene>
    <name evidence="1" type="ORF">E5331_19050</name>
</gene>
<dbReference type="Proteomes" id="UP000306319">
    <property type="component" value="Unassembled WGS sequence"/>
</dbReference>
<dbReference type="EMBL" id="SRYB01000046">
    <property type="protein sequence ID" value="TGY76000.1"/>
    <property type="molecule type" value="Genomic_DNA"/>
</dbReference>
<sequence length="330" mass="38303">MQKGLVSIITPCYNGEKFVSRFLDSVLDQSYTNIELIVINDGSTDQTEQILKSYEIKFKEKGIKFIHLFQSNGGQSSAINKGLEIFSGEYLTWPDSDDILTPDAIEIKIKYMDEHPDCGILICKTEIVEDVTFKRLGFYQRVIVDSKDNLFLDLITGNNIYYSPGGYMVRSSMFRDAMPNPLIIQCPREIGQNYQLLLPIAYKYPAGYIEDVCYRYIVRAGSHSRTAHSFYKEIEIIGISQKVLRNIIKDIKINDEDIEDINKALMIQKVKNYLRLMLNYHRDDLLVETQQLIKNNDIKDRNIIKDCYLVKYPCLRILNSVYNRILKLLK</sequence>
<organism evidence="1 2">
    <name type="scientific">Lepagella muris</name>
    <dbReference type="NCBI Taxonomy" id="3032870"/>
    <lineage>
        <taxon>Bacteria</taxon>
        <taxon>Pseudomonadati</taxon>
        <taxon>Bacteroidota</taxon>
        <taxon>Bacteroidia</taxon>
        <taxon>Bacteroidales</taxon>
        <taxon>Muribaculaceae</taxon>
        <taxon>Lepagella</taxon>
    </lineage>
</organism>
<reference evidence="1" key="1">
    <citation type="submission" date="2019-04" db="EMBL/GenBank/DDBJ databases">
        <title>Microbes associate with the intestines of laboratory mice.</title>
        <authorList>
            <person name="Navarre W."/>
            <person name="Wong E."/>
            <person name="Huang K."/>
            <person name="Tropini C."/>
            <person name="Ng K."/>
            <person name="Yu B."/>
        </authorList>
    </citation>
    <scope>NUCLEOTIDE SEQUENCE</scope>
    <source>
        <strain evidence="1">NM04_E33</strain>
    </source>
</reference>
<name>A0AC61REW6_9BACT</name>
<protein>
    <submittedName>
        <fullName evidence="1">Glycosyltransferase family 2 protein</fullName>
    </submittedName>
</protein>
<evidence type="ECO:0000313" key="2">
    <source>
        <dbReference type="Proteomes" id="UP000306319"/>
    </source>
</evidence>
<accession>A0AC61REW6</accession>
<comment type="caution">
    <text evidence="1">The sequence shown here is derived from an EMBL/GenBank/DDBJ whole genome shotgun (WGS) entry which is preliminary data.</text>
</comment>
<proteinExistence type="predicted"/>
<keyword evidence="2" id="KW-1185">Reference proteome</keyword>
<evidence type="ECO:0000313" key="1">
    <source>
        <dbReference type="EMBL" id="TGY76000.1"/>
    </source>
</evidence>